<organism evidence="1 2">
    <name type="scientific">Tegillarca granosa</name>
    <name type="common">Malaysian cockle</name>
    <name type="synonym">Anadara granosa</name>
    <dbReference type="NCBI Taxonomy" id="220873"/>
    <lineage>
        <taxon>Eukaryota</taxon>
        <taxon>Metazoa</taxon>
        <taxon>Spiralia</taxon>
        <taxon>Lophotrochozoa</taxon>
        <taxon>Mollusca</taxon>
        <taxon>Bivalvia</taxon>
        <taxon>Autobranchia</taxon>
        <taxon>Pteriomorphia</taxon>
        <taxon>Arcoida</taxon>
        <taxon>Arcoidea</taxon>
        <taxon>Arcidae</taxon>
        <taxon>Tegillarca</taxon>
    </lineage>
</organism>
<gene>
    <name evidence="1" type="ORF">KUTeg_021457</name>
</gene>
<proteinExistence type="predicted"/>
<evidence type="ECO:0000313" key="2">
    <source>
        <dbReference type="Proteomes" id="UP001217089"/>
    </source>
</evidence>
<evidence type="ECO:0008006" key="3">
    <source>
        <dbReference type="Google" id="ProtNLM"/>
    </source>
</evidence>
<accession>A0ABQ9E9F7</accession>
<keyword evidence="2" id="KW-1185">Reference proteome</keyword>
<sequence>MSKLTLSEHNSKPLANVQLNIQFVENRLGNENLSQRGERCYWRCVQSACPARINTLNIIPVNIEEQHNHPSDSMQLNVDKVINKMKDRKRLTTSLYNQRSKTIPKLPATRQDINLEGKWRETPTGDNFLLIYDGDQQRILIFSTDFNLTHLTTASTVYGDGTFYSCPQPFTSCILCTPLFMELCTHESSHYYQARTRLPIHGMQVCFYYCLTLFLECPHNITEDDIEILKEITTELQEPLDMNEAQNGILKKRRFHEVSDEKIEEFQQMTQSK</sequence>
<dbReference type="Proteomes" id="UP001217089">
    <property type="component" value="Unassembled WGS sequence"/>
</dbReference>
<name>A0ABQ9E9F7_TEGGR</name>
<evidence type="ECO:0000313" key="1">
    <source>
        <dbReference type="EMBL" id="KAJ8299938.1"/>
    </source>
</evidence>
<comment type="caution">
    <text evidence="1">The sequence shown here is derived from an EMBL/GenBank/DDBJ whole genome shotgun (WGS) entry which is preliminary data.</text>
</comment>
<dbReference type="EMBL" id="JARBDR010000919">
    <property type="protein sequence ID" value="KAJ8299938.1"/>
    <property type="molecule type" value="Genomic_DNA"/>
</dbReference>
<reference evidence="1 2" key="1">
    <citation type="submission" date="2022-12" db="EMBL/GenBank/DDBJ databases">
        <title>Chromosome-level genome of Tegillarca granosa.</title>
        <authorList>
            <person name="Kim J."/>
        </authorList>
    </citation>
    <scope>NUCLEOTIDE SEQUENCE [LARGE SCALE GENOMIC DNA]</scope>
    <source>
        <strain evidence="1">Teg-2019</strain>
        <tissue evidence="1">Adductor muscle</tissue>
    </source>
</reference>
<dbReference type="Gene3D" id="2.20.25.240">
    <property type="match status" value="1"/>
</dbReference>
<protein>
    <recommendedName>
        <fullName evidence="3">FLYWCH-type domain-containing protein</fullName>
    </recommendedName>
</protein>